<dbReference type="Gene3D" id="1.10.1280.10">
    <property type="entry name" value="Di-copper center containing domain from catechol oxidase"/>
    <property type="match status" value="1"/>
</dbReference>
<dbReference type="PRINTS" id="PR00092">
    <property type="entry name" value="TYROSINASE"/>
</dbReference>
<comment type="caution">
    <text evidence="5">The sequence shown here is derived from an EMBL/GenBank/DDBJ whole genome shotgun (WGS) entry which is preliminary data.</text>
</comment>
<accession>A0A9P1M7K0</accession>
<dbReference type="Pfam" id="PF00264">
    <property type="entry name" value="Tyrosinase"/>
    <property type="match status" value="1"/>
</dbReference>
<evidence type="ECO:0000256" key="1">
    <source>
        <dbReference type="ARBA" id="ARBA00022723"/>
    </source>
</evidence>
<feature type="region of interest" description="Disordered" evidence="3">
    <location>
        <begin position="29"/>
        <end position="54"/>
    </location>
</feature>
<evidence type="ECO:0000256" key="2">
    <source>
        <dbReference type="ARBA" id="ARBA00023002"/>
    </source>
</evidence>
<dbReference type="GO" id="GO:0051539">
    <property type="term" value="F:4 iron, 4 sulfur cluster binding"/>
    <property type="evidence" value="ECO:0007669"/>
    <property type="project" value="InterPro"/>
</dbReference>
<dbReference type="AlphaFoldDB" id="A0A9P1M7K0"/>
<keyword evidence="1" id="KW-0479">Metal-binding</keyword>
<sequence>MLYRPTTNSLSFVRTTVRTRPCCVVASHHSRARKQSTKVHPAAPSASRQLSRESRPTNLVEHVWTGIDNLVSWARNGSMWPLTFGLACCGIEMMHASMPRYDQDRLGIIFRASSPGGRDDCCRYSVVRGVDRIVPVDIYVPGCPPTAEALLYGIFQLQKKIKRTKSYGPKGVKISIPAANQRSAKGDYIRELGRAAGPPRRMRENNDYPVDIVDELQDEGLDNLATYLESNAASNCTLETAAKRMEWGDLTIAEREEYVEAVLCLQSLPSQAPEGAAPGAKTRYDDFVAIHMIYIATLHSPAHLLPAHRLYTYFYEKALREECGYSGYQPYWNWGRYADDPVNSPLFDGSETSLGGDGAFSEYPGCITEGPFKDMVVNLGPVIPGMPDTPPNPQPNGLGHNPRCLRRDVNQHSSAITTPQHTFDLIVESDDVEKFHDRMMGIGSQKDLGVHIGGHYTIGGDPGGVRPYVSPADPAFFFHHGMIDRVWWIWQLQDLEARMTAIPGQDPNAPPPLDWATTLFDQYVSAYPHLPGDAEFDYEEYLDTDAVDFGWLGGPWTLRELADTVGTTGGAFCYIYV</sequence>
<feature type="domain" description="Tyrosinase copper-binding" evidence="4">
    <location>
        <begin position="473"/>
        <end position="484"/>
    </location>
</feature>
<dbReference type="GO" id="GO:0048038">
    <property type="term" value="F:quinone binding"/>
    <property type="evidence" value="ECO:0007669"/>
    <property type="project" value="InterPro"/>
</dbReference>
<dbReference type="InterPro" id="IPR006138">
    <property type="entry name" value="NADH_UQ_OxRdtase_20Kd_su"/>
</dbReference>
<keyword evidence="6" id="KW-1185">Reference proteome</keyword>
<dbReference type="PANTHER" id="PTHR11474">
    <property type="entry name" value="TYROSINASE FAMILY MEMBER"/>
    <property type="match status" value="1"/>
</dbReference>
<evidence type="ECO:0000256" key="3">
    <source>
        <dbReference type="SAM" id="MobiDB-lite"/>
    </source>
</evidence>
<evidence type="ECO:0000313" key="5">
    <source>
        <dbReference type="EMBL" id="CAI4213207.1"/>
    </source>
</evidence>
<dbReference type="SUPFAM" id="SSF48056">
    <property type="entry name" value="Di-copper centre-containing domain"/>
    <property type="match status" value="1"/>
</dbReference>
<dbReference type="GO" id="GO:0016491">
    <property type="term" value="F:oxidoreductase activity"/>
    <property type="evidence" value="ECO:0007669"/>
    <property type="project" value="UniProtKB-KW"/>
</dbReference>
<dbReference type="GO" id="GO:0046872">
    <property type="term" value="F:metal ion binding"/>
    <property type="evidence" value="ECO:0007669"/>
    <property type="project" value="UniProtKB-KW"/>
</dbReference>
<reference evidence="5" key="1">
    <citation type="submission" date="2022-11" db="EMBL/GenBank/DDBJ databases">
        <authorList>
            <person name="Scott C."/>
            <person name="Bruce N."/>
        </authorList>
    </citation>
    <scope>NUCLEOTIDE SEQUENCE</scope>
</reference>
<dbReference type="GO" id="GO:0008137">
    <property type="term" value="F:NADH dehydrogenase (ubiquinone) activity"/>
    <property type="evidence" value="ECO:0007669"/>
    <property type="project" value="InterPro"/>
</dbReference>
<dbReference type="InterPro" id="IPR008922">
    <property type="entry name" value="Di-copper_centre_dom_sf"/>
</dbReference>
<dbReference type="PROSITE" id="PS00498">
    <property type="entry name" value="TYROSINASE_2"/>
    <property type="match status" value="1"/>
</dbReference>
<dbReference type="Gene3D" id="3.40.50.12280">
    <property type="match status" value="2"/>
</dbReference>
<proteinExistence type="predicted"/>
<dbReference type="OrthoDB" id="6132182at2759"/>
<organism evidence="5 6">
    <name type="scientific">Parascedosporium putredinis</name>
    <dbReference type="NCBI Taxonomy" id="1442378"/>
    <lineage>
        <taxon>Eukaryota</taxon>
        <taxon>Fungi</taxon>
        <taxon>Dikarya</taxon>
        <taxon>Ascomycota</taxon>
        <taxon>Pezizomycotina</taxon>
        <taxon>Sordariomycetes</taxon>
        <taxon>Hypocreomycetidae</taxon>
        <taxon>Microascales</taxon>
        <taxon>Microascaceae</taxon>
        <taxon>Parascedosporium</taxon>
    </lineage>
</organism>
<dbReference type="SUPFAM" id="SSF56770">
    <property type="entry name" value="HydA/Nqo6-like"/>
    <property type="match status" value="1"/>
</dbReference>
<dbReference type="InterPro" id="IPR002227">
    <property type="entry name" value="Tyrosinase_Cu-bd"/>
</dbReference>
<evidence type="ECO:0000313" key="6">
    <source>
        <dbReference type="Proteomes" id="UP000838763"/>
    </source>
</evidence>
<name>A0A9P1M7K0_9PEZI</name>
<dbReference type="PROSITE" id="PS01150">
    <property type="entry name" value="COMPLEX1_20K"/>
    <property type="match status" value="1"/>
</dbReference>
<keyword evidence="2" id="KW-0560">Oxidoreductase</keyword>
<protein>
    <recommendedName>
        <fullName evidence="4">Tyrosinase copper-binding domain-containing protein</fullName>
    </recommendedName>
</protein>
<evidence type="ECO:0000259" key="4">
    <source>
        <dbReference type="PROSITE" id="PS00498"/>
    </source>
</evidence>
<dbReference type="InterPro" id="IPR050316">
    <property type="entry name" value="Tyrosinase/Hemocyanin"/>
</dbReference>
<dbReference type="Proteomes" id="UP000838763">
    <property type="component" value="Unassembled WGS sequence"/>
</dbReference>
<dbReference type="EMBL" id="CALLCH030000007">
    <property type="protein sequence ID" value="CAI4213207.1"/>
    <property type="molecule type" value="Genomic_DNA"/>
</dbReference>
<gene>
    <name evidence="5" type="ORF">PPNO1_LOCUS2957</name>
</gene>
<dbReference type="PANTHER" id="PTHR11474:SF125">
    <property type="entry name" value="N-ACETYL-6-HYDROXYTRYPTOPHAN OXIDASE IVOB-RELATED"/>
    <property type="match status" value="1"/>
</dbReference>